<gene>
    <name evidence="1" type="ORF">GWI33_014731</name>
</gene>
<evidence type="ECO:0000313" key="1">
    <source>
        <dbReference type="EMBL" id="KAF7272496.1"/>
    </source>
</evidence>
<reference evidence="1" key="1">
    <citation type="submission" date="2020-08" db="EMBL/GenBank/DDBJ databases">
        <title>Genome sequencing and assembly of the red palm weevil Rhynchophorus ferrugineus.</title>
        <authorList>
            <person name="Dias G.B."/>
            <person name="Bergman C.M."/>
            <person name="Manee M."/>
        </authorList>
    </citation>
    <scope>NUCLEOTIDE SEQUENCE</scope>
    <source>
        <strain evidence="1">AA-2017</strain>
        <tissue evidence="1">Whole larva</tissue>
    </source>
</reference>
<dbReference type="EMBL" id="JAACXV010013757">
    <property type="protein sequence ID" value="KAF7272496.1"/>
    <property type="molecule type" value="Genomic_DNA"/>
</dbReference>
<sequence length="87" mass="10436">MIIKIVLQTDRKRYIIGNYGDDSVTDLCKETRTKCKRCIRHPELLVFGSLKVKERIKMEIRVDYFMSDIVQNITMHVKKITVKKWYI</sequence>
<keyword evidence="2" id="KW-1185">Reference proteome</keyword>
<dbReference type="Proteomes" id="UP000625711">
    <property type="component" value="Unassembled WGS sequence"/>
</dbReference>
<organism evidence="1 2">
    <name type="scientific">Rhynchophorus ferrugineus</name>
    <name type="common">Red palm weevil</name>
    <name type="synonym">Curculio ferrugineus</name>
    <dbReference type="NCBI Taxonomy" id="354439"/>
    <lineage>
        <taxon>Eukaryota</taxon>
        <taxon>Metazoa</taxon>
        <taxon>Ecdysozoa</taxon>
        <taxon>Arthropoda</taxon>
        <taxon>Hexapoda</taxon>
        <taxon>Insecta</taxon>
        <taxon>Pterygota</taxon>
        <taxon>Neoptera</taxon>
        <taxon>Endopterygota</taxon>
        <taxon>Coleoptera</taxon>
        <taxon>Polyphaga</taxon>
        <taxon>Cucujiformia</taxon>
        <taxon>Curculionidae</taxon>
        <taxon>Dryophthorinae</taxon>
        <taxon>Rhynchophorus</taxon>
    </lineage>
</organism>
<proteinExistence type="predicted"/>
<comment type="caution">
    <text evidence="1">The sequence shown here is derived from an EMBL/GenBank/DDBJ whole genome shotgun (WGS) entry which is preliminary data.</text>
</comment>
<dbReference type="AlphaFoldDB" id="A0A834I4J1"/>
<accession>A0A834I4J1</accession>
<name>A0A834I4J1_RHYFE</name>
<evidence type="ECO:0000313" key="2">
    <source>
        <dbReference type="Proteomes" id="UP000625711"/>
    </source>
</evidence>
<protein>
    <submittedName>
        <fullName evidence="1">Uncharacterized protein</fullName>
    </submittedName>
</protein>